<feature type="region of interest" description="Disordered" evidence="1">
    <location>
        <begin position="65"/>
        <end position="84"/>
    </location>
</feature>
<keyword evidence="3" id="KW-1185">Reference proteome</keyword>
<gene>
    <name evidence="2" type="ORF">SAMN04487894_11151</name>
</gene>
<sequence length="84" mass="9691">MELCPDSRRFMGDWLALNPGRGSTRMLIIHPAFHARFIKYNPLGVYHGMSPGYWCETREFANLNPDGSLVRQDKRQNPDGVMPR</sequence>
<protein>
    <submittedName>
        <fullName evidence="2">Uncharacterized protein</fullName>
    </submittedName>
</protein>
<dbReference type="AlphaFoldDB" id="A0A1G6W9Q8"/>
<reference evidence="3" key="1">
    <citation type="submission" date="2016-10" db="EMBL/GenBank/DDBJ databases">
        <authorList>
            <person name="Varghese N."/>
            <person name="Submissions S."/>
        </authorList>
    </citation>
    <scope>NUCLEOTIDE SEQUENCE [LARGE SCALE GENOMIC DNA]</scope>
    <source>
        <strain evidence="3">DSM 25811 / CCM 8410 / LMG 26954 / E90</strain>
    </source>
</reference>
<evidence type="ECO:0000256" key="1">
    <source>
        <dbReference type="SAM" id="MobiDB-lite"/>
    </source>
</evidence>
<accession>A0A1G6W9Q8</accession>
<dbReference type="EMBL" id="FMZO01000011">
    <property type="protein sequence ID" value="SDD62544.1"/>
    <property type="molecule type" value="Genomic_DNA"/>
</dbReference>
<organism evidence="2 3">
    <name type="scientific">Niabella drilacis (strain DSM 25811 / CCM 8410 / CCUG 62505 / LMG 26954 / E90)</name>
    <dbReference type="NCBI Taxonomy" id="1285928"/>
    <lineage>
        <taxon>Bacteria</taxon>
        <taxon>Pseudomonadati</taxon>
        <taxon>Bacteroidota</taxon>
        <taxon>Chitinophagia</taxon>
        <taxon>Chitinophagales</taxon>
        <taxon>Chitinophagaceae</taxon>
        <taxon>Niabella</taxon>
    </lineage>
</organism>
<proteinExistence type="predicted"/>
<name>A0A1G6W9Q8_NIADE</name>
<evidence type="ECO:0000313" key="3">
    <source>
        <dbReference type="Proteomes" id="UP000198757"/>
    </source>
</evidence>
<evidence type="ECO:0000313" key="2">
    <source>
        <dbReference type="EMBL" id="SDD62544.1"/>
    </source>
</evidence>
<dbReference type="Proteomes" id="UP000198757">
    <property type="component" value="Unassembled WGS sequence"/>
</dbReference>